<dbReference type="GO" id="GO:0045252">
    <property type="term" value="C:oxoglutarate dehydrogenase complex"/>
    <property type="evidence" value="ECO:0007669"/>
    <property type="project" value="TreeGrafter"/>
</dbReference>
<dbReference type="AlphaFoldDB" id="A0A383A2M6"/>
<dbReference type="GO" id="GO:0004591">
    <property type="term" value="F:oxoglutarate dehydrogenase (succinyl-transferring) activity"/>
    <property type="evidence" value="ECO:0007669"/>
    <property type="project" value="TreeGrafter"/>
</dbReference>
<evidence type="ECO:0000313" key="5">
    <source>
        <dbReference type="EMBL" id="SVE01881.1"/>
    </source>
</evidence>
<dbReference type="PANTHER" id="PTHR23152:SF4">
    <property type="entry name" value="2-OXOADIPATE DEHYDROGENASE COMPLEX COMPONENT E1"/>
    <property type="match status" value="1"/>
</dbReference>
<dbReference type="SUPFAM" id="SSF52518">
    <property type="entry name" value="Thiamin diphosphate-binding fold (THDP-binding)"/>
    <property type="match status" value="1"/>
</dbReference>
<dbReference type="PANTHER" id="PTHR23152">
    <property type="entry name" value="2-OXOGLUTARATE DEHYDROGENASE"/>
    <property type="match status" value="1"/>
</dbReference>
<comment type="cofactor">
    <cofactor evidence="1">
        <name>thiamine diphosphate</name>
        <dbReference type="ChEBI" id="CHEBI:58937"/>
    </cofactor>
</comment>
<dbReference type="InterPro" id="IPR029061">
    <property type="entry name" value="THDP-binding"/>
</dbReference>
<dbReference type="GO" id="GO:0030976">
    <property type="term" value="F:thiamine pyrophosphate binding"/>
    <property type="evidence" value="ECO:0007669"/>
    <property type="project" value="InterPro"/>
</dbReference>
<evidence type="ECO:0000256" key="3">
    <source>
        <dbReference type="ARBA" id="ARBA00023052"/>
    </source>
</evidence>
<dbReference type="GO" id="GO:0005829">
    <property type="term" value="C:cytosol"/>
    <property type="evidence" value="ECO:0007669"/>
    <property type="project" value="TreeGrafter"/>
</dbReference>
<dbReference type="InterPro" id="IPR011603">
    <property type="entry name" value="2oxoglutarate_DH_E1"/>
</dbReference>
<dbReference type="GO" id="GO:0006099">
    <property type="term" value="P:tricarboxylic acid cycle"/>
    <property type="evidence" value="ECO:0007669"/>
    <property type="project" value="TreeGrafter"/>
</dbReference>
<accession>A0A383A2M6</accession>
<feature type="domain" description="2-oxoglutarate dehydrogenase E1 component N-terminal" evidence="4">
    <location>
        <begin position="13"/>
        <end position="52"/>
    </location>
</feature>
<gene>
    <name evidence="5" type="ORF">METZ01_LOCUS454735</name>
</gene>
<keyword evidence="2" id="KW-0560">Oxidoreductase</keyword>
<dbReference type="InterPro" id="IPR032106">
    <property type="entry name" value="2-oxogl_dehyd_N"/>
</dbReference>
<feature type="non-terminal residue" evidence="5">
    <location>
        <position position="211"/>
    </location>
</feature>
<evidence type="ECO:0000259" key="4">
    <source>
        <dbReference type="Pfam" id="PF16078"/>
    </source>
</evidence>
<dbReference type="Gene3D" id="1.10.287.1150">
    <property type="entry name" value="TPP helical domain"/>
    <property type="match status" value="1"/>
</dbReference>
<sequence length="211" mass="25015">MTSNRDKLIFEKTSFLHGVNSPFIKELYLKYLNNPKSIPQSWIEFFDGLNEDQEIIKKEILGPSWAPRKKINLENNLKQKETHDNGTILAETTSEKEKEQSVKAIALIRAYRIRGHLIANLDPLGMMERKYLHELHPADHGFKKEDYNKKIYIGEYMDRKYATIKELLPFLRKTYCSTIGAEYMHISDPIEKKWFRERMEKKENQLNFTDT</sequence>
<name>A0A383A2M6_9ZZZZ</name>
<keyword evidence="3" id="KW-0786">Thiamine pyrophosphate</keyword>
<dbReference type="Pfam" id="PF16078">
    <property type="entry name" value="2-oxogl_dehyd_N"/>
    <property type="match status" value="1"/>
</dbReference>
<reference evidence="5" key="1">
    <citation type="submission" date="2018-05" db="EMBL/GenBank/DDBJ databases">
        <authorList>
            <person name="Lanie J.A."/>
            <person name="Ng W.-L."/>
            <person name="Kazmierczak K.M."/>
            <person name="Andrzejewski T.M."/>
            <person name="Davidsen T.M."/>
            <person name="Wayne K.J."/>
            <person name="Tettelin H."/>
            <person name="Glass J.I."/>
            <person name="Rusch D."/>
            <person name="Podicherti R."/>
            <person name="Tsui H.-C.T."/>
            <person name="Winkler M.E."/>
        </authorList>
    </citation>
    <scope>NUCLEOTIDE SEQUENCE</scope>
</reference>
<organism evidence="5">
    <name type="scientific">marine metagenome</name>
    <dbReference type="NCBI Taxonomy" id="408172"/>
    <lineage>
        <taxon>unclassified sequences</taxon>
        <taxon>metagenomes</taxon>
        <taxon>ecological metagenomes</taxon>
    </lineage>
</organism>
<proteinExistence type="predicted"/>
<evidence type="ECO:0000256" key="1">
    <source>
        <dbReference type="ARBA" id="ARBA00001964"/>
    </source>
</evidence>
<evidence type="ECO:0000256" key="2">
    <source>
        <dbReference type="ARBA" id="ARBA00023002"/>
    </source>
</evidence>
<dbReference type="EMBL" id="UINC01188590">
    <property type="protein sequence ID" value="SVE01881.1"/>
    <property type="molecule type" value="Genomic_DNA"/>
</dbReference>
<protein>
    <recommendedName>
        <fullName evidence="4">2-oxoglutarate dehydrogenase E1 component N-terminal domain-containing protein</fullName>
    </recommendedName>
</protein>